<dbReference type="InterPro" id="IPR052165">
    <property type="entry name" value="Membrane_assoc_protease"/>
</dbReference>
<dbReference type="GO" id="GO:0005886">
    <property type="term" value="C:plasma membrane"/>
    <property type="evidence" value="ECO:0007669"/>
    <property type="project" value="TreeGrafter"/>
</dbReference>
<evidence type="ECO:0000256" key="5">
    <source>
        <dbReference type="SAM" id="Phobius"/>
    </source>
</evidence>
<evidence type="ECO:0000313" key="8">
    <source>
        <dbReference type="Proteomes" id="UP000231586"/>
    </source>
</evidence>
<evidence type="ECO:0000259" key="6">
    <source>
        <dbReference type="Pfam" id="PF01957"/>
    </source>
</evidence>
<proteinExistence type="predicted"/>
<comment type="subcellular location">
    <subcellularLocation>
        <location evidence="1">Membrane</location>
        <topology evidence="1">Multi-pass membrane protein</topology>
    </subcellularLocation>
</comment>
<dbReference type="Pfam" id="PF01957">
    <property type="entry name" value="NfeD"/>
    <property type="match status" value="1"/>
</dbReference>
<keyword evidence="2 5" id="KW-0812">Transmembrane</keyword>
<gene>
    <name evidence="7" type="ORF">CLV34_0008</name>
</gene>
<name>A0A2M8WWE8_9MICO</name>
<dbReference type="SUPFAM" id="SSF141322">
    <property type="entry name" value="NfeD domain-like"/>
    <property type="match status" value="1"/>
</dbReference>
<keyword evidence="3 5" id="KW-1133">Transmembrane helix</keyword>
<dbReference type="GO" id="GO:0008233">
    <property type="term" value="F:peptidase activity"/>
    <property type="evidence" value="ECO:0007669"/>
    <property type="project" value="UniProtKB-KW"/>
</dbReference>
<evidence type="ECO:0000256" key="1">
    <source>
        <dbReference type="ARBA" id="ARBA00004141"/>
    </source>
</evidence>
<evidence type="ECO:0000256" key="4">
    <source>
        <dbReference type="ARBA" id="ARBA00023136"/>
    </source>
</evidence>
<dbReference type="EMBL" id="PGTZ01000001">
    <property type="protein sequence ID" value="PJI95245.1"/>
    <property type="molecule type" value="Genomic_DNA"/>
</dbReference>
<keyword evidence="7" id="KW-0645">Protease</keyword>
<reference evidence="7 8" key="1">
    <citation type="submission" date="2017-11" db="EMBL/GenBank/DDBJ databases">
        <title>Genomic Encyclopedia of Archaeal and Bacterial Type Strains, Phase II (KMG-II): From Individual Species to Whole Genera.</title>
        <authorList>
            <person name="Goeker M."/>
        </authorList>
    </citation>
    <scope>NUCLEOTIDE SEQUENCE [LARGE SCALE GENOMIC DNA]</scope>
    <source>
        <strain evidence="7 8">DSM 22413</strain>
    </source>
</reference>
<protein>
    <submittedName>
        <fullName evidence="7">Membrane protein implicated in regulation of membrane protease activity</fullName>
    </submittedName>
</protein>
<dbReference type="PANTHER" id="PTHR33507">
    <property type="entry name" value="INNER MEMBRANE PROTEIN YBBJ"/>
    <property type="match status" value="1"/>
</dbReference>
<dbReference type="Proteomes" id="UP000231586">
    <property type="component" value="Unassembled WGS sequence"/>
</dbReference>
<dbReference type="InterPro" id="IPR012340">
    <property type="entry name" value="NA-bd_OB-fold"/>
</dbReference>
<keyword evidence="8" id="KW-1185">Reference proteome</keyword>
<dbReference type="RefSeq" id="WP_100348259.1">
    <property type="nucleotide sequence ID" value="NZ_PGTZ01000001.1"/>
</dbReference>
<dbReference type="PANTHER" id="PTHR33507:SF3">
    <property type="entry name" value="INNER MEMBRANE PROTEIN YBBJ"/>
    <property type="match status" value="1"/>
</dbReference>
<evidence type="ECO:0000256" key="3">
    <source>
        <dbReference type="ARBA" id="ARBA00022989"/>
    </source>
</evidence>
<dbReference type="Gene3D" id="2.40.50.140">
    <property type="entry name" value="Nucleic acid-binding proteins"/>
    <property type="match status" value="1"/>
</dbReference>
<keyword evidence="4 5" id="KW-0472">Membrane</keyword>
<evidence type="ECO:0000313" key="7">
    <source>
        <dbReference type="EMBL" id="PJI95245.1"/>
    </source>
</evidence>
<comment type="caution">
    <text evidence="7">The sequence shown here is derived from an EMBL/GenBank/DDBJ whole genome shotgun (WGS) entry which is preliminary data.</text>
</comment>
<accession>A0A2M8WWE8</accession>
<dbReference type="InterPro" id="IPR002810">
    <property type="entry name" value="NfeD-like_C"/>
</dbReference>
<dbReference type="AlphaFoldDB" id="A0A2M8WWE8"/>
<feature type="transmembrane region" description="Helical" evidence="5">
    <location>
        <begin position="46"/>
        <end position="65"/>
    </location>
</feature>
<dbReference type="GO" id="GO:0006508">
    <property type="term" value="P:proteolysis"/>
    <property type="evidence" value="ECO:0007669"/>
    <property type="project" value="UniProtKB-KW"/>
</dbReference>
<feature type="domain" description="NfeD-like C-terminal" evidence="6">
    <location>
        <begin position="84"/>
        <end position="145"/>
    </location>
</feature>
<evidence type="ECO:0000256" key="2">
    <source>
        <dbReference type="ARBA" id="ARBA00022692"/>
    </source>
</evidence>
<sequence>MDWHWLWWIVAALVFALLEVVTLSFVLLMFAGGAVAAGIVALAGGSAWWQVVAFALVSTVLLLTARRALLERFRDRTPKHLTNADALVGREALVLDAVTGTGGRVKLGGEVWTARTASGARPEPLSAGEPVRVVRIDGATAVVEPLHLTPGGPKE</sequence>
<keyword evidence="7" id="KW-0378">Hydrolase</keyword>
<organism evidence="7 8">
    <name type="scientific">Luteimicrobium subarcticum</name>
    <dbReference type="NCBI Taxonomy" id="620910"/>
    <lineage>
        <taxon>Bacteria</taxon>
        <taxon>Bacillati</taxon>
        <taxon>Actinomycetota</taxon>
        <taxon>Actinomycetes</taxon>
        <taxon>Micrococcales</taxon>
        <taxon>Luteimicrobium</taxon>
    </lineage>
</organism>
<dbReference type="OrthoDB" id="3174252at2"/>